<protein>
    <submittedName>
        <fullName evidence="1">Uncharacterized protein</fullName>
    </submittedName>
</protein>
<proteinExistence type="predicted"/>
<organism evidence="1 2">
    <name type="scientific">Alosa alosa</name>
    <name type="common">allis shad</name>
    <dbReference type="NCBI Taxonomy" id="278164"/>
    <lineage>
        <taxon>Eukaryota</taxon>
        <taxon>Metazoa</taxon>
        <taxon>Chordata</taxon>
        <taxon>Craniata</taxon>
        <taxon>Vertebrata</taxon>
        <taxon>Euteleostomi</taxon>
        <taxon>Actinopterygii</taxon>
        <taxon>Neopterygii</taxon>
        <taxon>Teleostei</taxon>
        <taxon>Clupei</taxon>
        <taxon>Clupeiformes</taxon>
        <taxon>Clupeoidei</taxon>
        <taxon>Clupeidae</taxon>
        <taxon>Alosa</taxon>
    </lineage>
</organism>
<keyword evidence="2" id="KW-1185">Reference proteome</keyword>
<gene>
    <name evidence="1" type="ORF">AALO_G00169960</name>
</gene>
<dbReference type="Proteomes" id="UP000823561">
    <property type="component" value="Chromosome 12"/>
</dbReference>
<dbReference type="AlphaFoldDB" id="A0AAV6GCT3"/>
<dbReference type="EMBL" id="JADWDJ010000012">
    <property type="protein sequence ID" value="KAG5272848.1"/>
    <property type="molecule type" value="Genomic_DNA"/>
</dbReference>
<reference evidence="1" key="1">
    <citation type="submission" date="2020-10" db="EMBL/GenBank/DDBJ databases">
        <title>Chromosome-scale genome assembly of the Allis shad, Alosa alosa.</title>
        <authorList>
            <person name="Margot Z."/>
            <person name="Christophe K."/>
            <person name="Cabau C."/>
            <person name="Louis A."/>
            <person name="Berthelot C."/>
            <person name="Parey E."/>
            <person name="Roest Crollius H."/>
            <person name="Montfort J."/>
            <person name="Robinson-Rechavi M."/>
            <person name="Bucao C."/>
            <person name="Bouchez O."/>
            <person name="Gislard M."/>
            <person name="Lluch J."/>
            <person name="Milhes M."/>
            <person name="Lampietro C."/>
            <person name="Lopez Roques C."/>
            <person name="Donnadieu C."/>
            <person name="Braasch I."/>
            <person name="Desvignes T."/>
            <person name="Postlethwait J."/>
            <person name="Bobe J."/>
            <person name="Guiguen Y."/>
        </authorList>
    </citation>
    <scope>NUCLEOTIDE SEQUENCE</scope>
    <source>
        <strain evidence="1">M-15738</strain>
        <tissue evidence="1">Blood</tissue>
    </source>
</reference>
<name>A0AAV6GCT3_9TELE</name>
<accession>A0AAV6GCT3</accession>
<sequence>MALYRYCSSAPDQPSQLMQSVDIAHLFAISEFPSGGKANKPGMRQHALPFEARRHTQLRRVSENVPSRLVILTNRGKKEEKITFPQFPW</sequence>
<evidence type="ECO:0000313" key="2">
    <source>
        <dbReference type="Proteomes" id="UP000823561"/>
    </source>
</evidence>
<evidence type="ECO:0000313" key="1">
    <source>
        <dbReference type="EMBL" id="KAG5272848.1"/>
    </source>
</evidence>
<comment type="caution">
    <text evidence="1">The sequence shown here is derived from an EMBL/GenBank/DDBJ whole genome shotgun (WGS) entry which is preliminary data.</text>
</comment>